<dbReference type="HOGENOM" id="CLU_1731473_0_0_1"/>
<reference evidence="1 2" key="1">
    <citation type="submission" date="2015-01" db="EMBL/GenBank/DDBJ databases">
        <title>The Genome Sequence of Exophiala mesophila CBS40295.</title>
        <authorList>
            <consortium name="The Broad Institute Genomics Platform"/>
            <person name="Cuomo C."/>
            <person name="de Hoog S."/>
            <person name="Gorbushina A."/>
            <person name="Stielow B."/>
            <person name="Teixiera M."/>
            <person name="Abouelleil A."/>
            <person name="Chapman S.B."/>
            <person name="Priest M."/>
            <person name="Young S.K."/>
            <person name="Wortman J."/>
            <person name="Nusbaum C."/>
            <person name="Birren B."/>
        </authorList>
    </citation>
    <scope>NUCLEOTIDE SEQUENCE [LARGE SCALE GENOMIC DNA]</scope>
    <source>
        <strain evidence="1 2">CBS 40295</strain>
    </source>
</reference>
<name>A0A0D1Y7Z7_EXOME</name>
<evidence type="ECO:0000313" key="2">
    <source>
        <dbReference type="Proteomes" id="UP000054302"/>
    </source>
</evidence>
<proteinExistence type="predicted"/>
<keyword evidence="2" id="KW-1185">Reference proteome</keyword>
<sequence length="151" mass="16479">MNVGPLDSSTSPLLALPPEILDRIYQFALPSQFLAVQKFKDPSFSHAQRPSGIPNLFLVSRQVYRHAAPIFYSQAILNVAPICHSDNAGSSGIRAWSSPLFDHGAGDLDLTFASCDPDYLRKIAVVNIFSGQLTAVDYSSFATLDDEGYAR</sequence>
<dbReference type="Proteomes" id="UP000054302">
    <property type="component" value="Unassembled WGS sequence"/>
</dbReference>
<dbReference type="VEuPathDB" id="FungiDB:PV10_00685"/>
<dbReference type="GeneID" id="27318530"/>
<dbReference type="PANTHER" id="PTHR42085">
    <property type="entry name" value="F-BOX DOMAIN-CONTAINING PROTEIN"/>
    <property type="match status" value="1"/>
</dbReference>
<evidence type="ECO:0000313" key="1">
    <source>
        <dbReference type="EMBL" id="KIV96871.1"/>
    </source>
</evidence>
<dbReference type="RefSeq" id="XP_016228445.1">
    <property type="nucleotide sequence ID" value="XM_016364796.1"/>
</dbReference>
<dbReference type="PANTHER" id="PTHR42085:SF1">
    <property type="entry name" value="F-BOX DOMAIN-CONTAINING PROTEIN"/>
    <property type="match status" value="1"/>
</dbReference>
<evidence type="ECO:0008006" key="3">
    <source>
        <dbReference type="Google" id="ProtNLM"/>
    </source>
</evidence>
<organism evidence="1 2">
    <name type="scientific">Exophiala mesophila</name>
    <name type="common">Black yeast-like fungus</name>
    <dbReference type="NCBI Taxonomy" id="212818"/>
    <lineage>
        <taxon>Eukaryota</taxon>
        <taxon>Fungi</taxon>
        <taxon>Dikarya</taxon>
        <taxon>Ascomycota</taxon>
        <taxon>Pezizomycotina</taxon>
        <taxon>Eurotiomycetes</taxon>
        <taxon>Chaetothyriomycetidae</taxon>
        <taxon>Chaetothyriales</taxon>
        <taxon>Herpotrichiellaceae</taxon>
        <taxon>Exophiala</taxon>
    </lineage>
</organism>
<gene>
    <name evidence="1" type="ORF">PV10_00685</name>
</gene>
<dbReference type="EMBL" id="KN847520">
    <property type="protein sequence ID" value="KIV96871.1"/>
    <property type="molecule type" value="Genomic_DNA"/>
</dbReference>
<protein>
    <recommendedName>
        <fullName evidence="3">F-box domain-containing protein</fullName>
    </recommendedName>
</protein>
<dbReference type="InterPro" id="IPR038883">
    <property type="entry name" value="AN11006-like"/>
</dbReference>
<dbReference type="OrthoDB" id="62952at2759"/>
<accession>A0A0D1Y7Z7</accession>
<dbReference type="AlphaFoldDB" id="A0A0D1Y7Z7"/>